<organism evidence="2">
    <name type="scientific">Solanum chacoense</name>
    <name type="common">Chaco potato</name>
    <dbReference type="NCBI Taxonomy" id="4108"/>
    <lineage>
        <taxon>Eukaryota</taxon>
        <taxon>Viridiplantae</taxon>
        <taxon>Streptophyta</taxon>
        <taxon>Embryophyta</taxon>
        <taxon>Tracheophyta</taxon>
        <taxon>Spermatophyta</taxon>
        <taxon>Magnoliopsida</taxon>
        <taxon>eudicotyledons</taxon>
        <taxon>Gunneridae</taxon>
        <taxon>Pentapetalae</taxon>
        <taxon>asterids</taxon>
        <taxon>lamiids</taxon>
        <taxon>Solanales</taxon>
        <taxon>Solanaceae</taxon>
        <taxon>Solanoideae</taxon>
        <taxon>Solaneae</taxon>
        <taxon>Solanum</taxon>
    </lineage>
</organism>
<sequence length="78" mass="9179">MKLIYTMTLFIIAIDFLYFKVEAYPNECLKDEDCEHVRRDGCTPFCDWGEVCDCYGPPHTEKEYHITNEENDPNLSHA</sequence>
<dbReference type="EMBL" id="GEDG01038872">
    <property type="protein sequence ID" value="JAP07382.1"/>
    <property type="molecule type" value="Transcribed_RNA"/>
</dbReference>
<reference evidence="2" key="1">
    <citation type="submission" date="2015-12" db="EMBL/GenBank/DDBJ databases">
        <title>Gene expression during late stages of embryo sac development: a critical building block for successful pollen-pistil interactions.</title>
        <authorList>
            <person name="Liu Y."/>
            <person name="Joly V."/>
            <person name="Sabar M."/>
            <person name="Matton D.P."/>
        </authorList>
    </citation>
    <scope>NUCLEOTIDE SEQUENCE</scope>
</reference>
<evidence type="ECO:0000256" key="1">
    <source>
        <dbReference type="SAM" id="SignalP"/>
    </source>
</evidence>
<name>A0A0V0GJE7_SOLCH</name>
<feature type="signal peptide" evidence="1">
    <location>
        <begin position="1"/>
        <end position="23"/>
    </location>
</feature>
<dbReference type="AlphaFoldDB" id="A0A0V0GJE7"/>
<feature type="chain" id="PRO_5006865348" evidence="1">
    <location>
        <begin position="24"/>
        <end position="78"/>
    </location>
</feature>
<evidence type="ECO:0000313" key="2">
    <source>
        <dbReference type="EMBL" id="JAP07382.1"/>
    </source>
</evidence>
<accession>A0A0V0GJE7</accession>
<proteinExistence type="predicted"/>
<protein>
    <submittedName>
        <fullName evidence="2">Putative ovule protein</fullName>
    </submittedName>
</protein>
<keyword evidence="1" id="KW-0732">Signal</keyword>